<evidence type="ECO:0000259" key="1">
    <source>
        <dbReference type="Pfam" id="PF12937"/>
    </source>
</evidence>
<accession>A0A4S8M7D8</accession>
<name>A0A4S8M7D8_DENBC</name>
<evidence type="ECO:0000313" key="3">
    <source>
        <dbReference type="Proteomes" id="UP000297245"/>
    </source>
</evidence>
<gene>
    <name evidence="2" type="ORF">K435DRAFT_857393</name>
</gene>
<sequence>MDSHQSVPPEILLSIMEELRDSTPSLETAALVCRAWRGPAQFYMFSRIHIQKSQDCSRLYKIFEKSPHTASYVNRLVVQQLDVREICGPIKDGTSISEVSYLQSRDATKIASILGPSVRELGISVYPLDRNNLQFFKQMKRVETLKIEEIDEVPIDILVELIQGMRNLTSLHLFGGEKDPHAEEYENDRLQLLRDTTVTPNGAPSAETTVDTPPFRLTRLTLDRTEHRLGLLKFLLDSKYFDLGALTDLDLTWMQAEDQFYIATLDYTFLDLLLKKVGTTLNSLTVGFHFLGSCSPPRDQYLEHYTTNAVASLLQCLVTLESLCIRDQGYHFFDISACLALLTSIPSSTLTRVHFKTLIEADEFTEMILVSLSQPEEDPGRHWKAVDTLLRDENRFPVLKTVNITVALEFDSKAVALEFDNQARIKELANKDTAGSVDQTSMRIVSIFEDIFTSLKERGLLNVEIEKVDLSLAGPESVFWKWGH</sequence>
<organism evidence="2 3">
    <name type="scientific">Dendrothele bispora (strain CBS 962.96)</name>
    <dbReference type="NCBI Taxonomy" id="1314807"/>
    <lineage>
        <taxon>Eukaryota</taxon>
        <taxon>Fungi</taxon>
        <taxon>Dikarya</taxon>
        <taxon>Basidiomycota</taxon>
        <taxon>Agaricomycotina</taxon>
        <taxon>Agaricomycetes</taxon>
        <taxon>Agaricomycetidae</taxon>
        <taxon>Agaricales</taxon>
        <taxon>Agaricales incertae sedis</taxon>
        <taxon>Dendrothele</taxon>
    </lineage>
</organism>
<proteinExistence type="predicted"/>
<dbReference type="OrthoDB" id="2788229at2759"/>
<dbReference type="Proteomes" id="UP000297245">
    <property type="component" value="Unassembled WGS sequence"/>
</dbReference>
<dbReference type="SUPFAM" id="SSF81383">
    <property type="entry name" value="F-box domain"/>
    <property type="match status" value="1"/>
</dbReference>
<protein>
    <recommendedName>
        <fullName evidence="1">F-box domain-containing protein</fullName>
    </recommendedName>
</protein>
<feature type="domain" description="F-box" evidence="1">
    <location>
        <begin position="6"/>
        <end position="40"/>
    </location>
</feature>
<dbReference type="EMBL" id="ML179150">
    <property type="protein sequence ID" value="THU97723.1"/>
    <property type="molecule type" value="Genomic_DNA"/>
</dbReference>
<dbReference type="InterPro" id="IPR036047">
    <property type="entry name" value="F-box-like_dom_sf"/>
</dbReference>
<dbReference type="AlphaFoldDB" id="A0A4S8M7D8"/>
<dbReference type="Pfam" id="PF12937">
    <property type="entry name" value="F-box-like"/>
    <property type="match status" value="1"/>
</dbReference>
<keyword evidence="3" id="KW-1185">Reference proteome</keyword>
<reference evidence="2 3" key="1">
    <citation type="journal article" date="2019" name="Nat. Ecol. Evol.">
        <title>Megaphylogeny resolves global patterns of mushroom evolution.</title>
        <authorList>
            <person name="Varga T."/>
            <person name="Krizsan K."/>
            <person name="Foldi C."/>
            <person name="Dima B."/>
            <person name="Sanchez-Garcia M."/>
            <person name="Sanchez-Ramirez S."/>
            <person name="Szollosi G.J."/>
            <person name="Szarkandi J.G."/>
            <person name="Papp V."/>
            <person name="Albert L."/>
            <person name="Andreopoulos W."/>
            <person name="Angelini C."/>
            <person name="Antonin V."/>
            <person name="Barry K.W."/>
            <person name="Bougher N.L."/>
            <person name="Buchanan P."/>
            <person name="Buyck B."/>
            <person name="Bense V."/>
            <person name="Catcheside P."/>
            <person name="Chovatia M."/>
            <person name="Cooper J."/>
            <person name="Damon W."/>
            <person name="Desjardin D."/>
            <person name="Finy P."/>
            <person name="Geml J."/>
            <person name="Haridas S."/>
            <person name="Hughes K."/>
            <person name="Justo A."/>
            <person name="Karasinski D."/>
            <person name="Kautmanova I."/>
            <person name="Kiss B."/>
            <person name="Kocsube S."/>
            <person name="Kotiranta H."/>
            <person name="LaButti K.M."/>
            <person name="Lechner B.E."/>
            <person name="Liimatainen K."/>
            <person name="Lipzen A."/>
            <person name="Lukacs Z."/>
            <person name="Mihaltcheva S."/>
            <person name="Morgado L.N."/>
            <person name="Niskanen T."/>
            <person name="Noordeloos M.E."/>
            <person name="Ohm R.A."/>
            <person name="Ortiz-Santana B."/>
            <person name="Ovrebo C."/>
            <person name="Racz N."/>
            <person name="Riley R."/>
            <person name="Savchenko A."/>
            <person name="Shiryaev A."/>
            <person name="Soop K."/>
            <person name="Spirin V."/>
            <person name="Szebenyi C."/>
            <person name="Tomsovsky M."/>
            <person name="Tulloss R.E."/>
            <person name="Uehling J."/>
            <person name="Grigoriev I.V."/>
            <person name="Vagvolgyi C."/>
            <person name="Papp T."/>
            <person name="Martin F.M."/>
            <person name="Miettinen O."/>
            <person name="Hibbett D.S."/>
            <person name="Nagy L.G."/>
        </authorList>
    </citation>
    <scope>NUCLEOTIDE SEQUENCE [LARGE SCALE GENOMIC DNA]</scope>
    <source>
        <strain evidence="2 3">CBS 962.96</strain>
    </source>
</reference>
<dbReference type="InterPro" id="IPR001810">
    <property type="entry name" value="F-box_dom"/>
</dbReference>
<evidence type="ECO:0000313" key="2">
    <source>
        <dbReference type="EMBL" id="THU97723.1"/>
    </source>
</evidence>